<organism evidence="2 3">
    <name type="scientific">Aaosphaeria arxii CBS 175.79</name>
    <dbReference type="NCBI Taxonomy" id="1450172"/>
    <lineage>
        <taxon>Eukaryota</taxon>
        <taxon>Fungi</taxon>
        <taxon>Dikarya</taxon>
        <taxon>Ascomycota</taxon>
        <taxon>Pezizomycotina</taxon>
        <taxon>Dothideomycetes</taxon>
        <taxon>Pleosporomycetidae</taxon>
        <taxon>Pleosporales</taxon>
        <taxon>Pleosporales incertae sedis</taxon>
        <taxon>Aaosphaeria</taxon>
    </lineage>
</organism>
<keyword evidence="3" id="KW-1185">Reference proteome</keyword>
<dbReference type="RefSeq" id="XP_033386856.1">
    <property type="nucleotide sequence ID" value="XM_033530982.1"/>
</dbReference>
<name>A0A6A5Y0B2_9PLEO</name>
<dbReference type="InterPro" id="IPR011722">
    <property type="entry name" value="Hemimethylated_DNA-bd_dom"/>
</dbReference>
<dbReference type="Pfam" id="PF12937">
    <property type="entry name" value="F-box-like"/>
    <property type="match status" value="1"/>
</dbReference>
<dbReference type="SMART" id="SM00992">
    <property type="entry name" value="YccV-like"/>
    <property type="match status" value="1"/>
</dbReference>
<dbReference type="SMART" id="SM00256">
    <property type="entry name" value="FBOX"/>
    <property type="match status" value="1"/>
</dbReference>
<dbReference type="InterPro" id="IPR036047">
    <property type="entry name" value="F-box-like_dom_sf"/>
</dbReference>
<dbReference type="InterPro" id="IPR032698">
    <property type="entry name" value="SirB1_N"/>
</dbReference>
<dbReference type="Gene3D" id="2.30.30.390">
    <property type="entry name" value="Hemimethylated DNA-binding domain"/>
    <property type="match status" value="1"/>
</dbReference>
<dbReference type="OrthoDB" id="28868at2759"/>
<dbReference type="AlphaFoldDB" id="A0A6A5Y0B2"/>
<proteinExistence type="predicted"/>
<evidence type="ECO:0000313" key="3">
    <source>
        <dbReference type="Proteomes" id="UP000799778"/>
    </source>
</evidence>
<feature type="domain" description="F-box" evidence="1">
    <location>
        <begin position="4"/>
        <end position="51"/>
    </location>
</feature>
<dbReference type="GeneID" id="54288379"/>
<accession>A0A6A5Y0B2</accession>
<dbReference type="PANTHER" id="PTHR31350:SF27">
    <property type="entry name" value="HEMIMETHYLATED DNA-BINDING DOMAIN-CONTAINING PROTEIN"/>
    <property type="match status" value="1"/>
</dbReference>
<dbReference type="Gene3D" id="1.20.1280.50">
    <property type="match status" value="1"/>
</dbReference>
<evidence type="ECO:0000259" key="1">
    <source>
        <dbReference type="PROSITE" id="PS50181"/>
    </source>
</evidence>
<protein>
    <submittedName>
        <fullName evidence="2">YccV-like-domain-containing protein</fullName>
    </submittedName>
</protein>
<dbReference type="PROSITE" id="PS50181">
    <property type="entry name" value="FBOX"/>
    <property type="match status" value="1"/>
</dbReference>
<dbReference type="GO" id="GO:0003677">
    <property type="term" value="F:DNA binding"/>
    <property type="evidence" value="ECO:0007669"/>
    <property type="project" value="InterPro"/>
</dbReference>
<dbReference type="InterPro" id="IPR001810">
    <property type="entry name" value="F-box_dom"/>
</dbReference>
<gene>
    <name evidence="2" type="ORF">BU24DRAFT_449949</name>
</gene>
<dbReference type="Pfam" id="PF13369">
    <property type="entry name" value="Transglut_core2"/>
    <property type="match status" value="1"/>
</dbReference>
<dbReference type="NCBIfam" id="TIGR02097">
    <property type="entry name" value="yccV"/>
    <property type="match status" value="1"/>
</dbReference>
<dbReference type="Pfam" id="PF08755">
    <property type="entry name" value="YccV-like"/>
    <property type="match status" value="1"/>
</dbReference>
<sequence length="599" mass="68034">MRSTSSFTTLPTEILEAIFMQLDPQSFVSVSITCKSIHNVASDAPIVWRHFCRTCFGAWSTHHKIQSKLSGPLSEVDWRALFLHRMSIAGEARRLLDQLLKTQQGRVRYITKIADFGYDAKDVLLKELSCSEEAEDVLARRFYANALLERIQREAAIKLWKDLATGDSILMETALGAYDVFALTGPEVGFDHISRALDTLSAAVRVQFPEFGDLSTRRKASTLASYLRDQGFRGVSDTSYGALRNSFIGLALRSAQHESLPLISVAIYCALASRLGLDARPCGLLFHVYCIVYAPGGYTLDGVYKPTSSESIESMHIDPFRSSHEVLRSDLQAQLHSYGIPSAEHARYLAHATTREMVVRTARNIINSVQTIRETERGMFGIHATWLNAYPDMDAAFYATIWVMLVLGPGEEDSDDVSNVSMRRRQYLPYLLEHFQTHYPWDVSLLTQHVIPLFRHQPEGQRLLEFVHSLHRVDTLPKTVKVRSENTLDVEFMIGQLFTHKRYHYEGVITGWDTSCEAGEEWIQHMGVDRLSKGRQQSFYHVLVCDKSVRYVAAENIERAPPSLKPSEAMMRIAGRHFKRWDDAKSVFVSNIRDEYPDD</sequence>
<dbReference type="InterPro" id="IPR036623">
    <property type="entry name" value="Hemimethylated_DNA-bd_sf"/>
</dbReference>
<reference evidence="2" key="1">
    <citation type="journal article" date="2020" name="Stud. Mycol.">
        <title>101 Dothideomycetes genomes: a test case for predicting lifestyles and emergence of pathogens.</title>
        <authorList>
            <person name="Haridas S."/>
            <person name="Albert R."/>
            <person name="Binder M."/>
            <person name="Bloem J."/>
            <person name="Labutti K."/>
            <person name="Salamov A."/>
            <person name="Andreopoulos B."/>
            <person name="Baker S."/>
            <person name="Barry K."/>
            <person name="Bills G."/>
            <person name="Bluhm B."/>
            <person name="Cannon C."/>
            <person name="Castanera R."/>
            <person name="Culley D."/>
            <person name="Daum C."/>
            <person name="Ezra D."/>
            <person name="Gonzalez J."/>
            <person name="Henrissat B."/>
            <person name="Kuo A."/>
            <person name="Liang C."/>
            <person name="Lipzen A."/>
            <person name="Lutzoni F."/>
            <person name="Magnuson J."/>
            <person name="Mondo S."/>
            <person name="Nolan M."/>
            <person name="Ohm R."/>
            <person name="Pangilinan J."/>
            <person name="Park H.-J."/>
            <person name="Ramirez L."/>
            <person name="Alfaro M."/>
            <person name="Sun H."/>
            <person name="Tritt A."/>
            <person name="Yoshinaga Y."/>
            <person name="Zwiers L.-H."/>
            <person name="Turgeon B."/>
            <person name="Goodwin S."/>
            <person name="Spatafora J."/>
            <person name="Crous P."/>
            <person name="Grigoriev I."/>
        </authorList>
    </citation>
    <scope>NUCLEOTIDE SEQUENCE</scope>
    <source>
        <strain evidence="2">CBS 175.79</strain>
    </source>
</reference>
<dbReference type="SUPFAM" id="SSF81383">
    <property type="entry name" value="F-box domain"/>
    <property type="match status" value="1"/>
</dbReference>
<dbReference type="SUPFAM" id="SSF141255">
    <property type="entry name" value="YccV-like"/>
    <property type="match status" value="1"/>
</dbReference>
<dbReference type="Proteomes" id="UP000799778">
    <property type="component" value="Unassembled WGS sequence"/>
</dbReference>
<dbReference type="PANTHER" id="PTHR31350">
    <property type="entry name" value="SI:DKEY-261L7.2"/>
    <property type="match status" value="1"/>
</dbReference>
<dbReference type="EMBL" id="ML978068">
    <property type="protein sequence ID" value="KAF2018517.1"/>
    <property type="molecule type" value="Genomic_DNA"/>
</dbReference>
<evidence type="ECO:0000313" key="2">
    <source>
        <dbReference type="EMBL" id="KAF2018517.1"/>
    </source>
</evidence>